<sequence length="181" mass="19887">MVIYAGIDLAGSPRNPTGVALIKHNGRTRIVFIGVLYSDGEIIDLLGRFKPNIVALDAPLTPGHGYREVDLLLLNNGYRVLPPGWHGMRLLYERAARLSRILFNMGIRVVETHPRSALKSSGCRSIYELAEKMSLPARTGLTRDEEDALIASIVAMEYARGEAVSFKAPDGEIFLLKPLCG</sequence>
<organism evidence="1 2">
    <name type="scientific">Desulfurococcus amylolyticus (strain DSM 18924 / JCM 16383 / VKM B-2413 / 1221n)</name>
    <name type="common">Desulfurococcus kamchatkensis</name>
    <dbReference type="NCBI Taxonomy" id="490899"/>
    <lineage>
        <taxon>Archaea</taxon>
        <taxon>Thermoproteota</taxon>
        <taxon>Thermoprotei</taxon>
        <taxon>Desulfurococcales</taxon>
        <taxon>Desulfurococcaceae</taxon>
        <taxon>Desulfurococcus</taxon>
    </lineage>
</organism>
<name>B8D2U2_DESA1</name>
<evidence type="ECO:0008006" key="3">
    <source>
        <dbReference type="Google" id="ProtNLM"/>
    </source>
</evidence>
<gene>
    <name evidence="1" type="ordered locus">DKAM_0160</name>
</gene>
<evidence type="ECO:0000313" key="1">
    <source>
        <dbReference type="EMBL" id="ACL10489.1"/>
    </source>
</evidence>
<accession>B8D2U2</accession>
<dbReference type="HOGENOM" id="CLU_121772_0_0_2"/>
<dbReference type="eggNOG" id="arCOG04409">
    <property type="taxonomic scope" value="Archaea"/>
</dbReference>
<dbReference type="GeneID" id="7170468"/>
<dbReference type="AlphaFoldDB" id="B8D2U2"/>
<reference evidence="1 2" key="1">
    <citation type="journal article" date="2009" name="J. Bacteriol.">
        <title>Complete genome sequence of the anaerobic, protein-degrading hyperthermophilic crenarchaeon Desulfurococcus kamchatkensis.</title>
        <authorList>
            <person name="Ravin N.V."/>
            <person name="Mardanov A.V."/>
            <person name="Beletsky A.V."/>
            <person name="Kublanov I.V."/>
            <person name="Kolganova T.V."/>
            <person name="Lebedinsky A.V."/>
            <person name="Chernyh N.A."/>
            <person name="Bonch-Osmolovskaya E.A."/>
            <person name="Skryabin K.G."/>
        </authorList>
    </citation>
    <scope>NUCLEOTIDE SEQUENCE [LARGE SCALE GENOMIC DNA]</scope>
    <source>
        <strain evidence="2">DSM 18924 / JCM 16383 / VKM B-2413 / 1221n</strain>
    </source>
</reference>
<dbReference type="Proteomes" id="UP000006903">
    <property type="component" value="Chromosome"/>
</dbReference>
<dbReference type="KEGG" id="dka:DKAM_0160"/>
<evidence type="ECO:0000313" key="2">
    <source>
        <dbReference type="Proteomes" id="UP000006903"/>
    </source>
</evidence>
<dbReference type="STRING" id="490899.DKAM_0160"/>
<protein>
    <recommendedName>
        <fullName evidence="3">DUF429 domain-containing protein</fullName>
    </recommendedName>
</protein>
<dbReference type="RefSeq" id="WP_012607831.1">
    <property type="nucleotide sequence ID" value="NC_011766.1"/>
</dbReference>
<proteinExistence type="predicted"/>
<dbReference type="EMBL" id="CP001140">
    <property type="protein sequence ID" value="ACL10489.1"/>
    <property type="molecule type" value="Genomic_DNA"/>
</dbReference>